<dbReference type="RefSeq" id="WP_187780213.1">
    <property type="nucleotide sequence ID" value="NZ_JACTUZ010000124.1"/>
</dbReference>
<gene>
    <name evidence="1" type="ORF">IBL25_19670</name>
</gene>
<dbReference type="Pfam" id="PF06793">
    <property type="entry name" value="UPF0262"/>
    <property type="match status" value="1"/>
</dbReference>
<name>A0ABR7RCD6_9PROT</name>
<protein>
    <submittedName>
        <fullName evidence="1">UPF0262 family protein</fullName>
    </submittedName>
</protein>
<dbReference type="InterPro" id="IPR008321">
    <property type="entry name" value="UCP032146"/>
</dbReference>
<accession>A0ABR7RCD6</accession>
<keyword evidence="2" id="KW-1185">Reference proteome</keyword>
<sequence>MTEAGAVAATTQRLARIELPDNAPLPSPYAEADRTQAVADLLAANRFDPEGLPRGPYGLHLCVREGRLVFDIRDASDAPLHALVLALGPFRRLIKDYHMVVSSHEQAVTDGASDSTIQTIDMGRRGLHNEGAELLVKRLSGRVRLDFETARRLFTLVCALHQRI</sequence>
<reference evidence="1 2" key="1">
    <citation type="journal article" date="2009" name="Int. J. Syst. Evol. Microbiol.">
        <title>Transfer of Teichococcus ludipueritiae and Muricoccus roseus to the genus Roseomonas, as Roseomonas ludipueritiae comb. nov. and Roseomonas rosea comb. nov., respectively, and emended description of the genus Roseomonas.</title>
        <authorList>
            <person name="Sanchez-Porro C."/>
            <person name="Gallego V."/>
            <person name="Busse H.J."/>
            <person name="Kampfer P."/>
            <person name="Ventosa A."/>
        </authorList>
    </citation>
    <scope>NUCLEOTIDE SEQUENCE [LARGE SCALE GENOMIC DNA]</scope>
    <source>
        <strain evidence="1 2">DSM 14915</strain>
    </source>
</reference>
<dbReference type="EMBL" id="JACTUZ010000124">
    <property type="protein sequence ID" value="MBC9179162.1"/>
    <property type="molecule type" value="Genomic_DNA"/>
</dbReference>
<evidence type="ECO:0000313" key="1">
    <source>
        <dbReference type="EMBL" id="MBC9179162.1"/>
    </source>
</evidence>
<organism evidence="1 2">
    <name type="scientific">Pseudoroseomonas ludipueritiae</name>
    <dbReference type="NCBI Taxonomy" id="198093"/>
    <lineage>
        <taxon>Bacteria</taxon>
        <taxon>Pseudomonadati</taxon>
        <taxon>Pseudomonadota</taxon>
        <taxon>Alphaproteobacteria</taxon>
        <taxon>Acetobacterales</taxon>
        <taxon>Acetobacteraceae</taxon>
        <taxon>Pseudoroseomonas</taxon>
    </lineage>
</organism>
<proteinExistence type="predicted"/>
<dbReference type="NCBIfam" id="NF002769">
    <property type="entry name" value="PRK02853.1"/>
    <property type="match status" value="1"/>
</dbReference>
<comment type="caution">
    <text evidence="1">The sequence shown here is derived from an EMBL/GenBank/DDBJ whole genome shotgun (WGS) entry which is preliminary data.</text>
</comment>
<dbReference type="Proteomes" id="UP000603940">
    <property type="component" value="Unassembled WGS sequence"/>
</dbReference>
<evidence type="ECO:0000313" key="2">
    <source>
        <dbReference type="Proteomes" id="UP000603940"/>
    </source>
</evidence>